<gene>
    <name evidence="1" type="ORF">ORAREDHAP_LOCUS45872</name>
</gene>
<proteinExistence type="predicted"/>
<sequence>MKSLVSTVNNLSHSILGITYLKINLITQIEPAAKSFIWLWANEGINEDRPTMMRLSDIVQRGLFLWDMETKNAKLHVHLMGEEEFRPHVELSVELLPACDCRRRKS</sequence>
<organism evidence="1 2">
    <name type="scientific">Prunus armeniaca</name>
    <name type="common">Apricot</name>
    <name type="synonym">Armeniaca vulgaris</name>
    <dbReference type="NCBI Taxonomy" id="36596"/>
    <lineage>
        <taxon>Eukaryota</taxon>
        <taxon>Viridiplantae</taxon>
        <taxon>Streptophyta</taxon>
        <taxon>Embryophyta</taxon>
        <taxon>Tracheophyta</taxon>
        <taxon>Spermatophyta</taxon>
        <taxon>Magnoliopsida</taxon>
        <taxon>eudicotyledons</taxon>
        <taxon>Gunneridae</taxon>
        <taxon>Pentapetalae</taxon>
        <taxon>rosids</taxon>
        <taxon>fabids</taxon>
        <taxon>Rosales</taxon>
        <taxon>Rosaceae</taxon>
        <taxon>Amygdaloideae</taxon>
        <taxon>Amygdaleae</taxon>
        <taxon>Prunus</taxon>
    </lineage>
</organism>
<protein>
    <submittedName>
        <fullName evidence="1">Uncharacterized protein</fullName>
    </submittedName>
</protein>
<evidence type="ECO:0000313" key="2">
    <source>
        <dbReference type="Proteomes" id="UP000507245"/>
    </source>
</evidence>
<dbReference type="AlphaFoldDB" id="A0A6J5Y5K3"/>
<reference evidence="2" key="1">
    <citation type="journal article" date="2020" name="Genome Biol.">
        <title>Gamete binning: chromosome-level and haplotype-resolved genome assembly enabled by high-throughput single-cell sequencing of gamete genomes.</title>
        <authorList>
            <person name="Campoy J.A."/>
            <person name="Sun H."/>
            <person name="Goel M."/>
            <person name="Jiao W.-B."/>
            <person name="Folz-Donahue K."/>
            <person name="Wang N."/>
            <person name="Rubio M."/>
            <person name="Liu C."/>
            <person name="Kukat C."/>
            <person name="Ruiz D."/>
            <person name="Huettel B."/>
            <person name="Schneeberger K."/>
        </authorList>
    </citation>
    <scope>NUCLEOTIDE SEQUENCE [LARGE SCALE GENOMIC DNA]</scope>
    <source>
        <strain evidence="2">cv. Rojo Pasion</strain>
    </source>
</reference>
<accession>A0A6J5Y5K3</accession>
<dbReference type="Proteomes" id="UP000507245">
    <property type="component" value="Unassembled WGS sequence"/>
</dbReference>
<keyword evidence="2" id="KW-1185">Reference proteome</keyword>
<dbReference type="EMBL" id="CAEKKB010000007">
    <property type="protein sequence ID" value="CAB4318754.1"/>
    <property type="molecule type" value="Genomic_DNA"/>
</dbReference>
<evidence type="ECO:0000313" key="1">
    <source>
        <dbReference type="EMBL" id="CAB4318754.1"/>
    </source>
</evidence>
<name>A0A6J5Y5K3_PRUAR</name>